<feature type="domain" description="FAD-binding" evidence="2">
    <location>
        <begin position="77"/>
        <end position="408"/>
    </location>
</feature>
<comment type="caution">
    <text evidence="3">The sequence shown here is derived from an EMBL/GenBank/DDBJ whole genome shotgun (WGS) entry which is preliminary data.</text>
</comment>
<name>A0A918VPK1_9ACTN</name>
<dbReference type="PANTHER" id="PTHR43476">
    <property type="entry name" value="3-(3-HYDROXY-PHENYL)PROPIONATE/3-HYDROXYCINNAMIC ACID HYDROXYLASE"/>
    <property type="match status" value="1"/>
</dbReference>
<dbReference type="Proteomes" id="UP000623010">
    <property type="component" value="Unassembled WGS sequence"/>
</dbReference>
<dbReference type="Gene3D" id="3.50.50.60">
    <property type="entry name" value="FAD/NAD(P)-binding domain"/>
    <property type="match status" value="1"/>
</dbReference>
<dbReference type="Pfam" id="PF01494">
    <property type="entry name" value="FAD_binding_3"/>
    <property type="match status" value="1"/>
</dbReference>
<evidence type="ECO:0000313" key="3">
    <source>
        <dbReference type="EMBL" id="GHA13681.1"/>
    </source>
</evidence>
<protein>
    <submittedName>
        <fullName evidence="3">4-hydroxybenzoate 3-monooxygenase</fullName>
    </submittedName>
</protein>
<sequence>MQPQAFGGRTRGGPGSAKSAAFRYPVSIHRLVAPAAGSTVVVGAPHHPGGAAVHAQACPVTAFFEEFWKHMVETGEDTTVVIVGAGVAGLALGAFLLRNGIGCIILEKHSRAYVEKRQRAGTIDSFGVRMFRAWGLEEVLEGDPIPQAGGGFFIDGEELPVDWEDDDSESLFCPQQVLVRNLTDVFLRDGGDLRFEAADVSLEDIDGERPLVRYRDTNGSVEVLRCDFVAGCDGDRGVSRAAIPAAALTRYSYEYGYAWLSVLAEVPAHPSGMAIHSRGLAGVIPRGANASRLYLQCPIDDTLAQWPDERIWNELEARFGTPVATGPIADKRLVPLRSVVYSPMNHGRLYLLGDAAHIVPPMSAKGIHLALHDAEVFARAVIHRVRKGDSSLLDDYSSTCLRHVWNYQAFAAWITEIMHNVGDASYAGEFRKQIARAELERLFTSPTANRLFSEFSAGVN</sequence>
<dbReference type="AlphaFoldDB" id="A0A918VPK1"/>
<evidence type="ECO:0000259" key="2">
    <source>
        <dbReference type="Pfam" id="PF01494"/>
    </source>
</evidence>
<accession>A0A918VPK1</accession>
<proteinExistence type="predicted"/>
<keyword evidence="4" id="KW-1185">Reference proteome</keyword>
<dbReference type="PRINTS" id="PR00420">
    <property type="entry name" value="RNGMNOXGNASE"/>
</dbReference>
<reference evidence="3" key="1">
    <citation type="journal article" date="2014" name="Int. J. Syst. Evol. Microbiol.">
        <title>Complete genome sequence of Corynebacterium casei LMG S-19264T (=DSM 44701T), isolated from a smear-ripened cheese.</title>
        <authorList>
            <consortium name="US DOE Joint Genome Institute (JGI-PGF)"/>
            <person name="Walter F."/>
            <person name="Albersmeier A."/>
            <person name="Kalinowski J."/>
            <person name="Ruckert C."/>
        </authorList>
    </citation>
    <scope>NUCLEOTIDE SEQUENCE</scope>
    <source>
        <strain evidence="3">JCM 5016</strain>
    </source>
</reference>
<dbReference type="SUPFAM" id="SSF51905">
    <property type="entry name" value="FAD/NAD(P)-binding domain"/>
    <property type="match status" value="1"/>
</dbReference>
<dbReference type="SUPFAM" id="SSF54373">
    <property type="entry name" value="FAD-linked reductases, C-terminal domain"/>
    <property type="match status" value="1"/>
</dbReference>
<dbReference type="EMBL" id="BMWH01000036">
    <property type="protein sequence ID" value="GHA13681.1"/>
    <property type="molecule type" value="Genomic_DNA"/>
</dbReference>
<evidence type="ECO:0000256" key="1">
    <source>
        <dbReference type="ARBA" id="ARBA00023002"/>
    </source>
</evidence>
<dbReference type="GO" id="GO:0071949">
    <property type="term" value="F:FAD binding"/>
    <property type="evidence" value="ECO:0007669"/>
    <property type="project" value="InterPro"/>
</dbReference>
<keyword evidence="1" id="KW-0560">Oxidoreductase</keyword>
<organism evidence="3 4">
    <name type="scientific">Streptomyces echinoruber</name>
    <dbReference type="NCBI Taxonomy" id="68898"/>
    <lineage>
        <taxon>Bacteria</taxon>
        <taxon>Bacillati</taxon>
        <taxon>Actinomycetota</taxon>
        <taxon>Actinomycetes</taxon>
        <taxon>Kitasatosporales</taxon>
        <taxon>Streptomycetaceae</taxon>
        <taxon>Streptomyces</taxon>
    </lineage>
</organism>
<reference evidence="3" key="2">
    <citation type="submission" date="2020-09" db="EMBL/GenBank/DDBJ databases">
        <authorList>
            <person name="Sun Q."/>
            <person name="Ohkuma M."/>
        </authorList>
    </citation>
    <scope>NUCLEOTIDE SEQUENCE</scope>
    <source>
        <strain evidence="3">JCM 5016</strain>
    </source>
</reference>
<dbReference type="PANTHER" id="PTHR43476:SF5">
    <property type="entry name" value="FAD-DEPENDENT MONOOXYGENASE"/>
    <property type="match status" value="1"/>
</dbReference>
<dbReference type="GO" id="GO:0016491">
    <property type="term" value="F:oxidoreductase activity"/>
    <property type="evidence" value="ECO:0007669"/>
    <property type="project" value="UniProtKB-KW"/>
</dbReference>
<dbReference type="Gene3D" id="3.30.9.10">
    <property type="entry name" value="D-Amino Acid Oxidase, subunit A, domain 2"/>
    <property type="match status" value="1"/>
</dbReference>
<dbReference type="InterPro" id="IPR002938">
    <property type="entry name" value="FAD-bd"/>
</dbReference>
<evidence type="ECO:0000313" key="4">
    <source>
        <dbReference type="Proteomes" id="UP000623010"/>
    </source>
</evidence>
<dbReference type="InterPro" id="IPR050631">
    <property type="entry name" value="PheA/TfdB_FAD_monoxygenase"/>
</dbReference>
<dbReference type="InterPro" id="IPR036188">
    <property type="entry name" value="FAD/NAD-bd_sf"/>
</dbReference>
<dbReference type="NCBIfam" id="NF006091">
    <property type="entry name" value="PRK08243.1"/>
    <property type="match status" value="1"/>
</dbReference>
<gene>
    <name evidence="3" type="primary">pobA</name>
    <name evidence="3" type="ORF">GCM10010389_60650</name>
</gene>